<organism evidence="1 2">
    <name type="scientific">Thiohalomonas denitrificans</name>
    <dbReference type="NCBI Taxonomy" id="415747"/>
    <lineage>
        <taxon>Bacteria</taxon>
        <taxon>Pseudomonadati</taxon>
        <taxon>Pseudomonadota</taxon>
        <taxon>Gammaproteobacteria</taxon>
        <taxon>Thiohalomonadales</taxon>
        <taxon>Thiohalomonadaceae</taxon>
        <taxon>Thiohalomonas</taxon>
    </lineage>
</organism>
<evidence type="ECO:0000313" key="2">
    <source>
        <dbReference type="Proteomes" id="UP000199648"/>
    </source>
</evidence>
<dbReference type="OrthoDB" id="2989458at2"/>
<dbReference type="EMBL" id="FMWD01000004">
    <property type="protein sequence ID" value="SCZ58495.1"/>
    <property type="molecule type" value="Genomic_DNA"/>
</dbReference>
<name>A0A1G5Q9F1_9GAMM</name>
<dbReference type="STRING" id="415747.SAMN03097708_01725"/>
<dbReference type="Proteomes" id="UP000199648">
    <property type="component" value="Unassembled WGS sequence"/>
</dbReference>
<dbReference type="InterPro" id="IPR046732">
    <property type="entry name" value="DUF6624"/>
</dbReference>
<accession>A0A1G5Q9F1</accession>
<keyword evidence="2" id="KW-1185">Reference proteome</keyword>
<protein>
    <submittedName>
        <fullName evidence="1">Uncharacterized protein</fullName>
    </submittedName>
</protein>
<sequence>MSDELRQELLSMQKDDQRLMRELMDAGELREEEYHPRLKWLHERHIARIKEIIAEHGWPGRSLVGQEGAKAAWLVVQHGVLDQEFMEGALPLLKVAVATGEAEGWCLAYLQDRTLTMAGKPQVYGTQHDFDENGVAYPLPMADPGKVDKLREEMGMGPLAQATKRIQEAYQPMIKNRDDG</sequence>
<reference evidence="1 2" key="1">
    <citation type="submission" date="2016-10" db="EMBL/GenBank/DDBJ databases">
        <authorList>
            <person name="de Groot N.N."/>
        </authorList>
    </citation>
    <scope>NUCLEOTIDE SEQUENCE [LARGE SCALE GENOMIC DNA]</scope>
    <source>
        <strain evidence="1 2">HLD2</strain>
    </source>
</reference>
<proteinExistence type="predicted"/>
<dbReference type="AlphaFoldDB" id="A0A1G5Q9F1"/>
<dbReference type="Pfam" id="PF20329">
    <property type="entry name" value="DUF6624"/>
    <property type="match status" value="1"/>
</dbReference>
<evidence type="ECO:0000313" key="1">
    <source>
        <dbReference type="EMBL" id="SCZ58495.1"/>
    </source>
</evidence>
<dbReference type="RefSeq" id="WP_092995404.1">
    <property type="nucleotide sequence ID" value="NZ_FMWD01000004.1"/>
</dbReference>
<gene>
    <name evidence="1" type="ORF">SAMN03097708_01725</name>
</gene>